<name>A0A6A6FT36_9PEZI</name>
<keyword evidence="2" id="KW-0813">Transport</keyword>
<dbReference type="PANTHER" id="PTHR19432:SF35">
    <property type="entry name" value="SOLUTE CARRIER FAMILY 45 MEMBER 3 ISOFORM X1"/>
    <property type="match status" value="1"/>
</dbReference>
<evidence type="ECO:0000256" key="2">
    <source>
        <dbReference type="ARBA" id="ARBA00022448"/>
    </source>
</evidence>
<dbReference type="AlphaFoldDB" id="A0A6A6FT36"/>
<evidence type="ECO:0000256" key="5">
    <source>
        <dbReference type="ARBA" id="ARBA00023136"/>
    </source>
</evidence>
<evidence type="ECO:0000313" key="7">
    <source>
        <dbReference type="EMBL" id="KAF2216460.1"/>
    </source>
</evidence>
<keyword evidence="4 6" id="KW-1133">Transmembrane helix</keyword>
<feature type="transmembrane region" description="Helical" evidence="6">
    <location>
        <begin position="330"/>
        <end position="351"/>
    </location>
</feature>
<comment type="subcellular location">
    <subcellularLocation>
        <location evidence="1">Membrane</location>
        <topology evidence="1">Multi-pass membrane protein</topology>
    </subcellularLocation>
</comment>
<protein>
    <recommendedName>
        <fullName evidence="9">Major facilitator superfamily (MFS) profile domain-containing protein</fullName>
    </recommendedName>
</protein>
<dbReference type="OrthoDB" id="28755at2759"/>
<evidence type="ECO:0000256" key="4">
    <source>
        <dbReference type="ARBA" id="ARBA00022989"/>
    </source>
</evidence>
<organism evidence="7 8">
    <name type="scientific">Cercospora zeae-maydis SCOH1-5</name>
    <dbReference type="NCBI Taxonomy" id="717836"/>
    <lineage>
        <taxon>Eukaryota</taxon>
        <taxon>Fungi</taxon>
        <taxon>Dikarya</taxon>
        <taxon>Ascomycota</taxon>
        <taxon>Pezizomycotina</taxon>
        <taxon>Dothideomycetes</taxon>
        <taxon>Dothideomycetidae</taxon>
        <taxon>Mycosphaerellales</taxon>
        <taxon>Mycosphaerellaceae</taxon>
        <taxon>Cercospora</taxon>
    </lineage>
</organism>
<feature type="transmembrane region" description="Helical" evidence="6">
    <location>
        <begin position="184"/>
        <end position="202"/>
    </location>
</feature>
<dbReference type="GO" id="GO:0008506">
    <property type="term" value="F:sucrose:proton symporter activity"/>
    <property type="evidence" value="ECO:0007669"/>
    <property type="project" value="TreeGrafter"/>
</dbReference>
<reference evidence="7" key="1">
    <citation type="journal article" date="2020" name="Stud. Mycol.">
        <title>101 Dothideomycetes genomes: a test case for predicting lifestyles and emergence of pathogens.</title>
        <authorList>
            <person name="Haridas S."/>
            <person name="Albert R."/>
            <person name="Binder M."/>
            <person name="Bloem J."/>
            <person name="Labutti K."/>
            <person name="Salamov A."/>
            <person name="Andreopoulos B."/>
            <person name="Baker S."/>
            <person name="Barry K."/>
            <person name="Bills G."/>
            <person name="Bluhm B."/>
            <person name="Cannon C."/>
            <person name="Castanera R."/>
            <person name="Culley D."/>
            <person name="Daum C."/>
            <person name="Ezra D."/>
            <person name="Gonzalez J."/>
            <person name="Henrissat B."/>
            <person name="Kuo A."/>
            <person name="Liang C."/>
            <person name="Lipzen A."/>
            <person name="Lutzoni F."/>
            <person name="Magnuson J."/>
            <person name="Mondo S."/>
            <person name="Nolan M."/>
            <person name="Ohm R."/>
            <person name="Pangilinan J."/>
            <person name="Park H.-J."/>
            <person name="Ramirez L."/>
            <person name="Alfaro M."/>
            <person name="Sun H."/>
            <person name="Tritt A."/>
            <person name="Yoshinaga Y."/>
            <person name="Zwiers L.-H."/>
            <person name="Turgeon B."/>
            <person name="Goodwin S."/>
            <person name="Spatafora J."/>
            <person name="Crous P."/>
            <person name="Grigoriev I."/>
        </authorList>
    </citation>
    <scope>NUCLEOTIDE SEQUENCE</scope>
    <source>
        <strain evidence="7">SCOH1-5</strain>
    </source>
</reference>
<feature type="transmembrane region" description="Helical" evidence="6">
    <location>
        <begin position="102"/>
        <end position="124"/>
    </location>
</feature>
<dbReference type="GO" id="GO:0005886">
    <property type="term" value="C:plasma membrane"/>
    <property type="evidence" value="ECO:0007669"/>
    <property type="project" value="TreeGrafter"/>
</dbReference>
<gene>
    <name evidence="7" type="ORF">CERZMDRAFT_116426</name>
</gene>
<feature type="transmembrane region" description="Helical" evidence="6">
    <location>
        <begin position="296"/>
        <end position="318"/>
    </location>
</feature>
<proteinExistence type="predicted"/>
<dbReference type="InterPro" id="IPR036259">
    <property type="entry name" value="MFS_trans_sf"/>
</dbReference>
<keyword evidence="8" id="KW-1185">Reference proteome</keyword>
<sequence length="454" mass="48868">MNLFHSGGLLGQLLRSQKAYLDAIGIPLSLSALLWIAGPLCGMLVQPMLSAMSDSYMPKPGGNKRKPFIVAGAGATVFCMLGLAWIPDIIKFFARIFGYDENGIILVANAFIWIYGLNIAVQPLQGGVRTLLHEQCSEEAQSYVAAWQGVIVASGVICGYFLASLSFGQTGPGAMAAVSRFQSLTLVVCAAVLVCAGVTVMYPYDNAGHENSCAATSRGGRIFSLSDACRRNWECLQTMSKTTRITLQVQFFSWMGWFPALYYQTAYLSSVLKNVISHDIQSNSEAPNEAEHAARAALPSAVIMLATAVCLPAFARSLTKLDSDASLSRLLDLWLLGHILFALMMGFTTLVNNEMQAILIFALVGIPRSLTAWVPFTLVGREMTRSRNAGTLNSLHNAAISAPQIVAAALCAILFVIARNFGVENETVSAMLLSSLASLLAAWKTTELRAAFLD</sequence>
<keyword evidence="3 6" id="KW-0812">Transmembrane</keyword>
<feature type="transmembrane region" description="Helical" evidence="6">
    <location>
        <begin position="68"/>
        <end position="90"/>
    </location>
</feature>
<keyword evidence="5 6" id="KW-0472">Membrane</keyword>
<dbReference type="SUPFAM" id="SSF103473">
    <property type="entry name" value="MFS general substrate transporter"/>
    <property type="match status" value="1"/>
</dbReference>
<evidence type="ECO:0000256" key="3">
    <source>
        <dbReference type="ARBA" id="ARBA00022692"/>
    </source>
</evidence>
<feature type="transmembrane region" description="Helical" evidence="6">
    <location>
        <begin position="144"/>
        <end position="163"/>
    </location>
</feature>
<evidence type="ECO:0008006" key="9">
    <source>
        <dbReference type="Google" id="ProtNLM"/>
    </source>
</evidence>
<dbReference type="Gene3D" id="1.20.1250.20">
    <property type="entry name" value="MFS general substrate transporter like domains"/>
    <property type="match status" value="1"/>
</dbReference>
<dbReference type="PANTHER" id="PTHR19432">
    <property type="entry name" value="SUGAR TRANSPORTER"/>
    <property type="match status" value="1"/>
</dbReference>
<feature type="transmembrane region" description="Helical" evidence="6">
    <location>
        <begin position="400"/>
        <end position="421"/>
    </location>
</feature>
<evidence type="ECO:0000313" key="8">
    <source>
        <dbReference type="Proteomes" id="UP000799539"/>
    </source>
</evidence>
<evidence type="ECO:0000256" key="1">
    <source>
        <dbReference type="ARBA" id="ARBA00004141"/>
    </source>
</evidence>
<feature type="transmembrane region" description="Helical" evidence="6">
    <location>
        <begin position="20"/>
        <end position="48"/>
    </location>
</feature>
<dbReference type="EMBL" id="ML992664">
    <property type="protein sequence ID" value="KAF2216460.1"/>
    <property type="molecule type" value="Genomic_DNA"/>
</dbReference>
<accession>A0A6A6FT36</accession>
<feature type="transmembrane region" description="Helical" evidence="6">
    <location>
        <begin position="357"/>
        <end position="379"/>
    </location>
</feature>
<dbReference type="Proteomes" id="UP000799539">
    <property type="component" value="Unassembled WGS sequence"/>
</dbReference>
<evidence type="ECO:0000256" key="6">
    <source>
        <dbReference type="SAM" id="Phobius"/>
    </source>
</evidence>